<dbReference type="InterPro" id="IPR025758">
    <property type="entry name" value="Fic/DOC_N"/>
</dbReference>
<reference evidence="2 3" key="1">
    <citation type="submission" date="2020-05" db="EMBL/GenBank/DDBJ databases">
        <title>Draft genome sequence of Clostridium cochlearium strain AGROS13 isolated from a sheep dairy farm in New Zealand.</title>
        <authorList>
            <person name="Gupta T.B."/>
            <person name="Jauregui R."/>
            <person name="Risson A.N."/>
            <person name="Brightwell G."/>
            <person name="Maclean P."/>
        </authorList>
    </citation>
    <scope>NUCLEOTIDE SEQUENCE [LARGE SCALE GENOMIC DNA]</scope>
    <source>
        <strain evidence="2 3">AGROS13</strain>
    </source>
</reference>
<name>A0A7Y3XYU4_CLOCO</name>
<dbReference type="RefSeq" id="WP_171303559.1">
    <property type="nucleotide sequence ID" value="NZ_JABFIF010000016.1"/>
</dbReference>
<proteinExistence type="predicted"/>
<dbReference type="Gene3D" id="1.10.3290.10">
    <property type="entry name" value="Fido-like domain"/>
    <property type="match status" value="1"/>
</dbReference>
<gene>
    <name evidence="2" type="ORF">HMJ28_08335</name>
</gene>
<accession>A0A7Y3XYU4</accession>
<dbReference type="Pfam" id="PF13784">
    <property type="entry name" value="Fic_N"/>
    <property type="match status" value="1"/>
</dbReference>
<feature type="domain" description="Fic/DOC N-terminal" evidence="1">
    <location>
        <begin position="1"/>
        <end position="47"/>
    </location>
</feature>
<comment type="caution">
    <text evidence="2">The sequence shown here is derived from an EMBL/GenBank/DDBJ whole genome shotgun (WGS) entry which is preliminary data.</text>
</comment>
<dbReference type="AlphaFoldDB" id="A0A7Y3XYU4"/>
<sequence>MQEAIQSTKIEGTQVTLDDMLEYGADENKKTDDIQEVLNYSEALRIGENLIGRIPISTRLIKEMHKILLSGEVRGKNRNPGEFKGNQNIKEIKNIISMT</sequence>
<dbReference type="Proteomes" id="UP000528432">
    <property type="component" value="Unassembled WGS sequence"/>
</dbReference>
<organism evidence="2 3">
    <name type="scientific">Clostridium cochlearium</name>
    <dbReference type="NCBI Taxonomy" id="1494"/>
    <lineage>
        <taxon>Bacteria</taxon>
        <taxon>Bacillati</taxon>
        <taxon>Bacillota</taxon>
        <taxon>Clostridia</taxon>
        <taxon>Eubacteriales</taxon>
        <taxon>Clostridiaceae</taxon>
        <taxon>Clostridium</taxon>
    </lineage>
</organism>
<dbReference type="EMBL" id="JABFIF010000016">
    <property type="protein sequence ID" value="NOH16391.1"/>
    <property type="molecule type" value="Genomic_DNA"/>
</dbReference>
<evidence type="ECO:0000313" key="3">
    <source>
        <dbReference type="Proteomes" id="UP000528432"/>
    </source>
</evidence>
<dbReference type="InterPro" id="IPR036597">
    <property type="entry name" value="Fido-like_dom_sf"/>
</dbReference>
<dbReference type="SUPFAM" id="SSF140931">
    <property type="entry name" value="Fic-like"/>
    <property type="match status" value="1"/>
</dbReference>
<evidence type="ECO:0000259" key="1">
    <source>
        <dbReference type="Pfam" id="PF13784"/>
    </source>
</evidence>
<evidence type="ECO:0000313" key="2">
    <source>
        <dbReference type="EMBL" id="NOH16391.1"/>
    </source>
</evidence>
<protein>
    <recommendedName>
        <fullName evidence="1">Fic/DOC N-terminal domain-containing protein</fullName>
    </recommendedName>
</protein>